<evidence type="ECO:0000313" key="5">
    <source>
        <dbReference type="EMBL" id="REF67789.1"/>
    </source>
</evidence>
<dbReference type="AlphaFoldDB" id="A0A3D9XLK7"/>
<gene>
    <name evidence="5" type="ORF">BDD41_4819</name>
</gene>
<organism evidence="5 6">
    <name type="scientific">Paracoccus versutus</name>
    <name type="common">Thiobacillus versutus</name>
    <dbReference type="NCBI Taxonomy" id="34007"/>
    <lineage>
        <taxon>Bacteria</taxon>
        <taxon>Pseudomonadati</taxon>
        <taxon>Pseudomonadota</taxon>
        <taxon>Alphaproteobacteria</taxon>
        <taxon>Rhodobacterales</taxon>
        <taxon>Paracoccaceae</taxon>
        <taxon>Paracoccus</taxon>
    </lineage>
</organism>
<dbReference type="Proteomes" id="UP000256941">
    <property type="component" value="Unassembled WGS sequence"/>
</dbReference>
<dbReference type="InterPro" id="IPR011049">
    <property type="entry name" value="Serralysin-like_metalloprot_C"/>
</dbReference>
<dbReference type="EMBL" id="QTUJ01000004">
    <property type="protein sequence ID" value="REF67789.1"/>
    <property type="molecule type" value="Genomic_DNA"/>
</dbReference>
<evidence type="ECO:0000313" key="6">
    <source>
        <dbReference type="Proteomes" id="UP000256941"/>
    </source>
</evidence>
<dbReference type="GO" id="GO:0005509">
    <property type="term" value="F:calcium ion binding"/>
    <property type="evidence" value="ECO:0007669"/>
    <property type="project" value="InterPro"/>
</dbReference>
<comment type="subcellular location">
    <subcellularLocation>
        <location evidence="1">Secreted</location>
    </subcellularLocation>
</comment>
<evidence type="ECO:0000256" key="4">
    <source>
        <dbReference type="SAM" id="SignalP"/>
    </source>
</evidence>
<proteinExistence type="predicted"/>
<protein>
    <submittedName>
        <fullName evidence="5">Hemolysin type calcium-binding protein</fullName>
    </submittedName>
</protein>
<feature type="region of interest" description="Disordered" evidence="3">
    <location>
        <begin position="23"/>
        <end position="65"/>
    </location>
</feature>
<dbReference type="SUPFAM" id="SSF51120">
    <property type="entry name" value="beta-Roll"/>
    <property type="match status" value="2"/>
</dbReference>
<dbReference type="InterPro" id="IPR018511">
    <property type="entry name" value="Hemolysin-typ_Ca-bd_CS"/>
</dbReference>
<reference evidence="5 6" key="1">
    <citation type="submission" date="2018-08" db="EMBL/GenBank/DDBJ databases">
        <title>Genomic Encyclopedia of Archaeal and Bacterial Type Strains, Phase II (KMG-II): from individual species to whole genera.</title>
        <authorList>
            <person name="Goeker M."/>
        </authorList>
    </citation>
    <scope>NUCLEOTIDE SEQUENCE [LARGE SCALE GENOMIC DNA]</scope>
    <source>
        <strain evidence="5 6">DSM 17099</strain>
    </source>
</reference>
<dbReference type="Pfam" id="PF00353">
    <property type="entry name" value="HemolysinCabind"/>
    <property type="match status" value="4"/>
</dbReference>
<comment type="caution">
    <text evidence="5">The sequence shown here is derived from an EMBL/GenBank/DDBJ whole genome shotgun (WGS) entry which is preliminary data.</text>
</comment>
<feature type="region of interest" description="Disordered" evidence="3">
    <location>
        <begin position="99"/>
        <end position="162"/>
    </location>
</feature>
<dbReference type="InterPro" id="IPR001343">
    <property type="entry name" value="Hemolysn_Ca-bd"/>
</dbReference>
<evidence type="ECO:0000256" key="1">
    <source>
        <dbReference type="ARBA" id="ARBA00004613"/>
    </source>
</evidence>
<keyword evidence="4" id="KW-0732">Signal</keyword>
<dbReference type="RefSeq" id="WP_116223196.1">
    <property type="nucleotide sequence ID" value="NZ_CP038197.1"/>
</dbReference>
<accession>A0A3D9XLK7</accession>
<dbReference type="PROSITE" id="PS00330">
    <property type="entry name" value="HEMOLYSIN_CALCIUM"/>
    <property type="match status" value="1"/>
</dbReference>
<evidence type="ECO:0000256" key="2">
    <source>
        <dbReference type="ARBA" id="ARBA00022525"/>
    </source>
</evidence>
<sequence>MLLISSLLSLVFAGLAVDVTGTARTPGGEHDSDDPPFPESSDRDGPKGLTTEGSEGSDWLAGGDGDDLLTGLGGNDDLHGGLGSDTLLGGDGTDWIYGDGDYGPGGDDSIDGGAGDDYLAGQGGNDTVHGGPGNDTIFGGEGDDLLTGGDGDDWISGNAGNDTLIAGGGEDDLDGGEGDDLLIGSAEPERAWLHGGAGRDTLQPGLGDFAEGGEGEDLFLLDVPGEDLDDPGETLPVIADFDRDLDRIELRYHGDGADPVVALEHETDGSAVIRVDGVAVGRVLQAEGLRVADIALTRIAPGG</sequence>
<dbReference type="PANTHER" id="PTHR38340">
    <property type="entry name" value="S-LAYER PROTEIN"/>
    <property type="match status" value="1"/>
</dbReference>
<dbReference type="PRINTS" id="PR00313">
    <property type="entry name" value="CABNDNGRPT"/>
</dbReference>
<name>A0A3D9XLK7_PARVE</name>
<feature type="signal peptide" evidence="4">
    <location>
        <begin position="1"/>
        <end position="16"/>
    </location>
</feature>
<dbReference type="GO" id="GO:0005576">
    <property type="term" value="C:extracellular region"/>
    <property type="evidence" value="ECO:0007669"/>
    <property type="project" value="UniProtKB-SubCell"/>
</dbReference>
<dbReference type="PANTHER" id="PTHR38340:SF1">
    <property type="entry name" value="S-LAYER PROTEIN"/>
    <property type="match status" value="1"/>
</dbReference>
<keyword evidence="2" id="KW-0964">Secreted</keyword>
<dbReference type="Gene3D" id="2.150.10.10">
    <property type="entry name" value="Serralysin-like metalloprotease, C-terminal"/>
    <property type="match status" value="4"/>
</dbReference>
<dbReference type="InterPro" id="IPR050557">
    <property type="entry name" value="RTX_toxin/Mannuronan_C5-epim"/>
</dbReference>
<feature type="chain" id="PRO_5017702058" evidence="4">
    <location>
        <begin position="17"/>
        <end position="303"/>
    </location>
</feature>
<evidence type="ECO:0000256" key="3">
    <source>
        <dbReference type="SAM" id="MobiDB-lite"/>
    </source>
</evidence>